<dbReference type="STRING" id="158441.A0A226DTE5"/>
<dbReference type="InterPro" id="IPR043128">
    <property type="entry name" value="Rev_trsase/Diguanyl_cyclase"/>
</dbReference>
<dbReference type="GO" id="GO:0046872">
    <property type="term" value="F:metal ion binding"/>
    <property type="evidence" value="ECO:0007669"/>
    <property type="project" value="UniProtKB-KW"/>
</dbReference>
<feature type="domain" description="UmuC" evidence="8">
    <location>
        <begin position="59"/>
        <end position="318"/>
    </location>
</feature>
<keyword evidence="5" id="KW-0234">DNA repair</keyword>
<dbReference type="SUPFAM" id="SSF56672">
    <property type="entry name" value="DNA/RNA polymerases"/>
    <property type="match status" value="1"/>
</dbReference>
<keyword evidence="4" id="KW-0227">DNA damage</keyword>
<comment type="caution">
    <text evidence="9">The sequence shown here is derived from an EMBL/GenBank/DDBJ whole genome shotgun (WGS) entry which is preliminary data.</text>
</comment>
<dbReference type="Proteomes" id="UP000198287">
    <property type="component" value="Unassembled WGS sequence"/>
</dbReference>
<dbReference type="EMBL" id="LNIX01000011">
    <property type="protein sequence ID" value="OXA48483.1"/>
    <property type="molecule type" value="Genomic_DNA"/>
</dbReference>
<dbReference type="Gene3D" id="1.10.150.20">
    <property type="entry name" value="5' to 3' exonuclease, C-terminal subdomain"/>
    <property type="match status" value="1"/>
</dbReference>
<dbReference type="InterPro" id="IPR001126">
    <property type="entry name" value="UmuC"/>
</dbReference>
<name>A0A226DTE5_FOLCA</name>
<dbReference type="InterPro" id="IPR052230">
    <property type="entry name" value="DNA_polymerase_eta"/>
</dbReference>
<organism evidence="9 10">
    <name type="scientific">Folsomia candida</name>
    <name type="common">Springtail</name>
    <dbReference type="NCBI Taxonomy" id="158441"/>
    <lineage>
        <taxon>Eukaryota</taxon>
        <taxon>Metazoa</taxon>
        <taxon>Ecdysozoa</taxon>
        <taxon>Arthropoda</taxon>
        <taxon>Hexapoda</taxon>
        <taxon>Collembola</taxon>
        <taxon>Entomobryomorpha</taxon>
        <taxon>Isotomoidea</taxon>
        <taxon>Isotomidae</taxon>
        <taxon>Proisotominae</taxon>
        <taxon>Folsomia</taxon>
    </lineage>
</organism>
<dbReference type="GO" id="GO:0035861">
    <property type="term" value="C:site of double-strand break"/>
    <property type="evidence" value="ECO:0007669"/>
    <property type="project" value="TreeGrafter"/>
</dbReference>
<comment type="subcellular location">
    <subcellularLocation>
        <location evidence="1">Nucleus</location>
    </subcellularLocation>
</comment>
<dbReference type="GO" id="GO:0006281">
    <property type="term" value="P:DNA repair"/>
    <property type="evidence" value="ECO:0007669"/>
    <property type="project" value="UniProtKB-KW"/>
</dbReference>
<dbReference type="Pfam" id="PF00817">
    <property type="entry name" value="IMS"/>
    <property type="match status" value="1"/>
</dbReference>
<accession>A0A226DTE5</accession>
<keyword evidence="6" id="KW-0539">Nucleus</keyword>
<evidence type="ECO:0000256" key="3">
    <source>
        <dbReference type="ARBA" id="ARBA00022723"/>
    </source>
</evidence>
<protein>
    <submittedName>
        <fullName evidence="9">DNA polymerase eta</fullName>
    </submittedName>
</protein>
<dbReference type="Gene3D" id="3.40.1170.60">
    <property type="match status" value="1"/>
</dbReference>
<evidence type="ECO:0000256" key="6">
    <source>
        <dbReference type="ARBA" id="ARBA00023242"/>
    </source>
</evidence>
<dbReference type="Pfam" id="PF08652">
    <property type="entry name" value="RAI1"/>
    <property type="match status" value="1"/>
</dbReference>
<dbReference type="GO" id="GO:0009314">
    <property type="term" value="P:response to radiation"/>
    <property type="evidence" value="ECO:0007669"/>
    <property type="project" value="TreeGrafter"/>
</dbReference>
<feature type="region of interest" description="Disordered" evidence="7">
    <location>
        <begin position="877"/>
        <end position="921"/>
    </location>
</feature>
<evidence type="ECO:0000256" key="1">
    <source>
        <dbReference type="ARBA" id="ARBA00004123"/>
    </source>
</evidence>
<dbReference type="PROSITE" id="PS50173">
    <property type="entry name" value="UMUC"/>
    <property type="match status" value="1"/>
</dbReference>
<dbReference type="InterPro" id="IPR013961">
    <property type="entry name" value="RAI1"/>
</dbReference>
<dbReference type="GO" id="GO:0003887">
    <property type="term" value="F:DNA-directed DNA polymerase activity"/>
    <property type="evidence" value="ECO:0007669"/>
    <property type="project" value="TreeGrafter"/>
</dbReference>
<dbReference type="GO" id="GO:0042276">
    <property type="term" value="P:error-prone translesion synthesis"/>
    <property type="evidence" value="ECO:0007669"/>
    <property type="project" value="TreeGrafter"/>
</dbReference>
<evidence type="ECO:0000256" key="4">
    <source>
        <dbReference type="ARBA" id="ARBA00022763"/>
    </source>
</evidence>
<gene>
    <name evidence="9" type="ORF">Fcan01_16549</name>
</gene>
<dbReference type="GO" id="GO:0005634">
    <property type="term" value="C:nucleus"/>
    <property type="evidence" value="ECO:0007669"/>
    <property type="project" value="UniProtKB-SubCell"/>
</dbReference>
<proteinExistence type="predicted"/>
<dbReference type="PANTHER" id="PTHR45873:SF1">
    <property type="entry name" value="DNA POLYMERASE ETA"/>
    <property type="match status" value="1"/>
</dbReference>
<evidence type="ECO:0000256" key="5">
    <source>
        <dbReference type="ARBA" id="ARBA00023204"/>
    </source>
</evidence>
<evidence type="ECO:0000259" key="8">
    <source>
        <dbReference type="PROSITE" id="PS50173"/>
    </source>
</evidence>
<keyword evidence="2" id="KW-0808">Transferase</keyword>
<dbReference type="OrthoDB" id="5853397at2759"/>
<dbReference type="InterPro" id="IPR043502">
    <property type="entry name" value="DNA/RNA_pol_sf"/>
</dbReference>
<keyword evidence="10" id="KW-1185">Reference proteome</keyword>
<evidence type="ECO:0000256" key="2">
    <source>
        <dbReference type="ARBA" id="ARBA00022679"/>
    </source>
</evidence>
<evidence type="ECO:0000256" key="7">
    <source>
        <dbReference type="SAM" id="MobiDB-lite"/>
    </source>
</evidence>
<evidence type="ECO:0000313" key="9">
    <source>
        <dbReference type="EMBL" id="OXA48483.1"/>
    </source>
</evidence>
<reference evidence="9 10" key="1">
    <citation type="submission" date="2015-12" db="EMBL/GenBank/DDBJ databases">
        <title>The genome of Folsomia candida.</title>
        <authorList>
            <person name="Faddeeva A."/>
            <person name="Derks M.F."/>
            <person name="Anvar Y."/>
            <person name="Smit S."/>
            <person name="Van Straalen N."/>
            <person name="Roelofs D."/>
        </authorList>
    </citation>
    <scope>NUCLEOTIDE SEQUENCE [LARGE SCALE GENOMIC DNA]</scope>
    <source>
        <strain evidence="9 10">VU population</strain>
        <tissue evidence="9">Whole body</tissue>
    </source>
</reference>
<evidence type="ECO:0000313" key="10">
    <source>
        <dbReference type="Proteomes" id="UP000198287"/>
    </source>
</evidence>
<dbReference type="AlphaFoldDB" id="A0A226DTE5"/>
<keyword evidence="3" id="KW-0479">Metal-binding</keyword>
<sequence>MCTFGLEVGTSYYLIMRADIALGLWVSISYLSEAQSAGGRAKPRMASRSPQMVSSTPVIGFMDIDAFECQLWQRENPATRSLPCVVATHSERIVSVTHAAKALGINRKDTPTVKKAKNKCQNLHVFTKPDKYGKQDQSKCRLGTSQIVKAIENFLAKRDIKDVIVQVESSDEVYFDISAEVSRGMELKEKKQVAMARRRTNIPANIIWERERETKRGPFNYWHPNQPTTNNVGMAKDNKFYAYKNQERLMFGALFMNKLCTHVENQTGLKSSAGVAKNKLMAKVACSLNKPGKITVLGDEAFRRVSSLVNISSIPGLGGSMGQELMETFSIVKVSKIFGIPFDQLKDKFGNIAAQNIYSWAQGRDVDPVVAKVMKDKIKVNKPAGDVRTLLRLESILYNLILEVGEILQEEESRYFRTTDTIRLEFNLAGDKKGFSEDFRISDKDKFNKILKCIVPTAKLQFDTDNVVTSLALVLKNFEPRRNQNSPKLNLDLDTSMQNLSLGLPNTLKVDTKSPPTASDLTFRHSPVGFFRITKDLTFSMESKDALPRLMELEDLHSLVGYNLFKAFNPATRPTVITDYTYYDEIKHRCFSEWLRLEGPKFKGKVQFISFHGRILRSLKTIWNQTFGEWDTYAMNVNGTIYLWDEKTPRPRSQSFHYARQFMGCLFENLTTGKGKDGLPEDDIEKVFVIQKVQFGTHTLLLLNNVDAQDSSGNYVQVTLSADQTEFKNNNASLVLELNLKLWAQAVVSGAERLVIGTKNKKNLLTRVQLLETDEFRATLMKREEMAKCFNFQDRLLTFIKIHLPEHDRKLVKKFSWCPGKHNVAVSTVPEEEYTSRENIEETRAAIIFHQKTGTRNSEFEKCDGNLTTVEEEFFENLQGPHPSRSLSSLESEEIHGIPTETGLTADSVDANYPMSAQIEP</sequence>
<dbReference type="Gene3D" id="3.30.70.270">
    <property type="match status" value="1"/>
</dbReference>
<dbReference type="PANTHER" id="PTHR45873">
    <property type="entry name" value="DNA POLYMERASE ETA"/>
    <property type="match status" value="1"/>
</dbReference>
<dbReference type="GO" id="GO:0005657">
    <property type="term" value="C:replication fork"/>
    <property type="evidence" value="ECO:0007669"/>
    <property type="project" value="TreeGrafter"/>
</dbReference>